<keyword evidence="2 4" id="KW-0238">DNA-binding</keyword>
<reference evidence="6 7" key="1">
    <citation type="submission" date="2024-08" db="EMBL/GenBank/DDBJ databases">
        <title>Genome mining of Saccharopolyspora cebuensis PGLac3 from Nigerian medicinal plant.</title>
        <authorList>
            <person name="Ezeobiora C.E."/>
            <person name="Igbokwe N.H."/>
            <person name="Amin D.H."/>
            <person name="Mendie U.E."/>
        </authorList>
    </citation>
    <scope>NUCLEOTIDE SEQUENCE [LARGE SCALE GENOMIC DNA]</scope>
    <source>
        <strain evidence="6 7">PGLac3</strain>
    </source>
</reference>
<evidence type="ECO:0000259" key="5">
    <source>
        <dbReference type="PROSITE" id="PS50977"/>
    </source>
</evidence>
<dbReference type="EMBL" id="JBGEHV010000012">
    <property type="protein sequence ID" value="MEY8039593.1"/>
    <property type="molecule type" value="Genomic_DNA"/>
</dbReference>
<dbReference type="InterPro" id="IPR050109">
    <property type="entry name" value="HTH-type_TetR-like_transc_reg"/>
</dbReference>
<evidence type="ECO:0000313" key="7">
    <source>
        <dbReference type="Proteomes" id="UP001564626"/>
    </source>
</evidence>
<keyword evidence="1" id="KW-0805">Transcription regulation</keyword>
<feature type="domain" description="HTH tetR-type" evidence="5">
    <location>
        <begin position="3"/>
        <end position="63"/>
    </location>
</feature>
<organism evidence="6 7">
    <name type="scientific">Saccharopolyspora cebuensis</name>
    <dbReference type="NCBI Taxonomy" id="418759"/>
    <lineage>
        <taxon>Bacteria</taxon>
        <taxon>Bacillati</taxon>
        <taxon>Actinomycetota</taxon>
        <taxon>Actinomycetes</taxon>
        <taxon>Pseudonocardiales</taxon>
        <taxon>Pseudonocardiaceae</taxon>
        <taxon>Saccharopolyspora</taxon>
    </lineage>
</organism>
<name>A0ABV4CGJ1_9PSEU</name>
<evidence type="ECO:0000256" key="1">
    <source>
        <dbReference type="ARBA" id="ARBA00023015"/>
    </source>
</evidence>
<dbReference type="Proteomes" id="UP001564626">
    <property type="component" value="Unassembled WGS sequence"/>
</dbReference>
<keyword evidence="3" id="KW-0804">Transcription</keyword>
<evidence type="ECO:0000256" key="4">
    <source>
        <dbReference type="PROSITE-ProRule" id="PRU00335"/>
    </source>
</evidence>
<evidence type="ECO:0000313" key="6">
    <source>
        <dbReference type="EMBL" id="MEY8039593.1"/>
    </source>
</evidence>
<sequence>MTRARADRILDAAGELLLHHGHRKVTVEDVAERAGVGKGTVYLHWRTKRRVFQALILRNAGEVIDELVKALEQDPGEVRPHRFARRTYLAIQQRPLMRAVVRRDADLIGALKTGSMRQEQILYGQRYFDLMRDHGLLRADFPDAEYAYGAVVGGFFTVDTLAPDPHDLDEHRKADALARTLRRALEPTTDPEPEVVRHAAAELAALYREVADLQHEWIYGTDEGDG</sequence>
<gene>
    <name evidence="6" type="ORF">AB8O55_09310</name>
</gene>
<dbReference type="Gene3D" id="1.10.357.10">
    <property type="entry name" value="Tetracycline Repressor, domain 2"/>
    <property type="match status" value="1"/>
</dbReference>
<comment type="caution">
    <text evidence="6">The sequence shown here is derived from an EMBL/GenBank/DDBJ whole genome shotgun (WGS) entry which is preliminary data.</text>
</comment>
<protein>
    <submittedName>
        <fullName evidence="6">TetR/AcrR family transcriptional regulator</fullName>
    </submittedName>
</protein>
<evidence type="ECO:0000256" key="3">
    <source>
        <dbReference type="ARBA" id="ARBA00023163"/>
    </source>
</evidence>
<dbReference type="SUPFAM" id="SSF46689">
    <property type="entry name" value="Homeodomain-like"/>
    <property type="match status" value="1"/>
</dbReference>
<dbReference type="PRINTS" id="PR00455">
    <property type="entry name" value="HTHTETR"/>
</dbReference>
<evidence type="ECO:0000256" key="2">
    <source>
        <dbReference type="ARBA" id="ARBA00023125"/>
    </source>
</evidence>
<dbReference type="PANTHER" id="PTHR30055:SF234">
    <property type="entry name" value="HTH-TYPE TRANSCRIPTIONAL REGULATOR BETI"/>
    <property type="match status" value="1"/>
</dbReference>
<dbReference type="PANTHER" id="PTHR30055">
    <property type="entry name" value="HTH-TYPE TRANSCRIPTIONAL REGULATOR RUTR"/>
    <property type="match status" value="1"/>
</dbReference>
<accession>A0ABV4CGJ1</accession>
<dbReference type="InterPro" id="IPR001647">
    <property type="entry name" value="HTH_TetR"/>
</dbReference>
<feature type="DNA-binding region" description="H-T-H motif" evidence="4">
    <location>
        <begin position="26"/>
        <end position="45"/>
    </location>
</feature>
<dbReference type="InterPro" id="IPR009057">
    <property type="entry name" value="Homeodomain-like_sf"/>
</dbReference>
<proteinExistence type="predicted"/>
<keyword evidence="7" id="KW-1185">Reference proteome</keyword>
<dbReference type="Pfam" id="PF00440">
    <property type="entry name" value="TetR_N"/>
    <property type="match status" value="1"/>
</dbReference>
<dbReference type="RefSeq" id="WP_345359447.1">
    <property type="nucleotide sequence ID" value="NZ_BAABII010000004.1"/>
</dbReference>
<dbReference type="PROSITE" id="PS50977">
    <property type="entry name" value="HTH_TETR_2"/>
    <property type="match status" value="1"/>
</dbReference>